<organism evidence="10 11">
    <name type="scientific">Serendipita vermifera MAFF 305830</name>
    <dbReference type="NCBI Taxonomy" id="933852"/>
    <lineage>
        <taxon>Eukaryota</taxon>
        <taxon>Fungi</taxon>
        <taxon>Dikarya</taxon>
        <taxon>Basidiomycota</taxon>
        <taxon>Agaricomycotina</taxon>
        <taxon>Agaricomycetes</taxon>
        <taxon>Sebacinales</taxon>
        <taxon>Serendipitaceae</taxon>
        <taxon>Serendipita</taxon>
    </lineage>
</organism>
<evidence type="ECO:0000256" key="9">
    <source>
        <dbReference type="ARBA" id="ARBA00023136"/>
    </source>
</evidence>
<keyword evidence="6" id="KW-1000">Mitochondrion outer membrane</keyword>
<proteinExistence type="inferred from homology"/>
<keyword evidence="5" id="KW-0812">Transmembrane</keyword>
<dbReference type="EMBL" id="KN824278">
    <property type="protein sequence ID" value="KIM33684.1"/>
    <property type="molecule type" value="Genomic_DNA"/>
</dbReference>
<evidence type="ECO:0008006" key="12">
    <source>
        <dbReference type="Google" id="ProtNLM"/>
    </source>
</evidence>
<dbReference type="Gene3D" id="2.40.160.10">
    <property type="entry name" value="Porin"/>
    <property type="match status" value="1"/>
</dbReference>
<gene>
    <name evidence="10" type="ORF">M408DRAFT_14314</name>
</gene>
<accession>A0A0C3BNM8</accession>
<dbReference type="OrthoDB" id="19656at2759"/>
<sequence length="349" mass="37766">MAFNLPPRPGTYNAGIPISDPSSSSSSFLSSLGPVRTVYDRFWGWRQSLGLPNPGNAENLQKEVKATQLTNYMFDGARADLSKVLSTNPAFQVSHAFALGSQTQEPSYNFSSLFISDRTFLQGTLDNDGNVSGRFTQQWSSSEVTKGQMQLGASADRSLLQVEHEHSGLDYTMNAKAVNPSPIDGSGVYIGSYLQSVTKHLALGVETIFQRAPEGSEIASTYLVKYTGGQSTWIATAQFQTLGLLQASYYHKLSSQVEVAADLQLIAAPMKRDAVATVGAKWDLRMATFKAQLDSGGKVSAMLEQRFAPNFAFLLTGEIDHFKNAAKVGVGIMLEMNASPEDTGLPPQL</sequence>
<dbReference type="InterPro" id="IPR023614">
    <property type="entry name" value="Porin_dom_sf"/>
</dbReference>
<dbReference type="GO" id="GO:0005741">
    <property type="term" value="C:mitochondrial outer membrane"/>
    <property type="evidence" value="ECO:0007669"/>
    <property type="project" value="UniProtKB-SubCell"/>
</dbReference>
<evidence type="ECO:0000256" key="4">
    <source>
        <dbReference type="ARBA" id="ARBA00022452"/>
    </source>
</evidence>
<evidence type="ECO:0000256" key="7">
    <source>
        <dbReference type="ARBA" id="ARBA00022927"/>
    </source>
</evidence>
<reference evidence="10 11" key="1">
    <citation type="submission" date="2014-04" db="EMBL/GenBank/DDBJ databases">
        <authorList>
            <consortium name="DOE Joint Genome Institute"/>
            <person name="Kuo A."/>
            <person name="Zuccaro A."/>
            <person name="Kohler A."/>
            <person name="Nagy L.G."/>
            <person name="Floudas D."/>
            <person name="Copeland A."/>
            <person name="Barry K.W."/>
            <person name="Cichocki N."/>
            <person name="Veneault-Fourrey C."/>
            <person name="LaButti K."/>
            <person name="Lindquist E.A."/>
            <person name="Lipzen A."/>
            <person name="Lundell T."/>
            <person name="Morin E."/>
            <person name="Murat C."/>
            <person name="Sun H."/>
            <person name="Tunlid A."/>
            <person name="Henrissat B."/>
            <person name="Grigoriev I.V."/>
            <person name="Hibbett D.S."/>
            <person name="Martin F."/>
            <person name="Nordberg H.P."/>
            <person name="Cantor M.N."/>
            <person name="Hua S.X."/>
        </authorList>
    </citation>
    <scope>NUCLEOTIDE SEQUENCE [LARGE SCALE GENOMIC DNA]</scope>
    <source>
        <strain evidence="10 11">MAFF 305830</strain>
    </source>
</reference>
<dbReference type="PANTHER" id="PTHR10802">
    <property type="entry name" value="MITOCHONDRIAL IMPORT RECEPTOR SUBUNIT TOM40"/>
    <property type="match status" value="1"/>
</dbReference>
<evidence type="ECO:0000256" key="2">
    <source>
        <dbReference type="ARBA" id="ARBA00010510"/>
    </source>
</evidence>
<dbReference type="STRING" id="933852.A0A0C3BNM8"/>
<name>A0A0C3BNM8_SERVB</name>
<evidence type="ECO:0000256" key="5">
    <source>
        <dbReference type="ARBA" id="ARBA00022692"/>
    </source>
</evidence>
<keyword evidence="7" id="KW-0653">Protein transport</keyword>
<dbReference type="AlphaFoldDB" id="A0A0C3BNM8"/>
<evidence type="ECO:0000313" key="10">
    <source>
        <dbReference type="EMBL" id="KIM33684.1"/>
    </source>
</evidence>
<comment type="similarity">
    <text evidence="2">Belongs to the Tom40 family.</text>
</comment>
<dbReference type="Pfam" id="PF01459">
    <property type="entry name" value="Porin_3"/>
    <property type="match status" value="1"/>
</dbReference>
<comment type="subcellular location">
    <subcellularLocation>
        <location evidence="1">Mitochondrion outer membrane</location>
        <topology evidence="1">Multi-pass membrane protein</topology>
    </subcellularLocation>
</comment>
<keyword evidence="11" id="KW-1185">Reference proteome</keyword>
<keyword evidence="3" id="KW-0813">Transport</keyword>
<keyword evidence="9" id="KW-0472">Membrane</keyword>
<keyword evidence="4" id="KW-1134">Transmembrane beta strand</keyword>
<dbReference type="CDD" id="cd07305">
    <property type="entry name" value="Porin3_Tom40"/>
    <property type="match status" value="1"/>
</dbReference>
<dbReference type="InterPro" id="IPR027246">
    <property type="entry name" value="Porin_Euk/Tom40"/>
</dbReference>
<evidence type="ECO:0000256" key="1">
    <source>
        <dbReference type="ARBA" id="ARBA00004374"/>
    </source>
</evidence>
<keyword evidence="8" id="KW-0496">Mitochondrion</keyword>
<dbReference type="HOGENOM" id="CLU_042174_0_0_1"/>
<protein>
    <recommendedName>
        <fullName evidence="12">Mitochondrial import receptor subunit TOM40</fullName>
    </recommendedName>
</protein>
<evidence type="ECO:0000256" key="3">
    <source>
        <dbReference type="ARBA" id="ARBA00022448"/>
    </source>
</evidence>
<dbReference type="Proteomes" id="UP000054097">
    <property type="component" value="Unassembled WGS sequence"/>
</dbReference>
<dbReference type="GO" id="GO:0008320">
    <property type="term" value="F:protein transmembrane transporter activity"/>
    <property type="evidence" value="ECO:0007669"/>
    <property type="project" value="InterPro"/>
</dbReference>
<evidence type="ECO:0000313" key="11">
    <source>
        <dbReference type="Proteomes" id="UP000054097"/>
    </source>
</evidence>
<evidence type="ECO:0000256" key="8">
    <source>
        <dbReference type="ARBA" id="ARBA00023128"/>
    </source>
</evidence>
<evidence type="ECO:0000256" key="6">
    <source>
        <dbReference type="ARBA" id="ARBA00022787"/>
    </source>
</evidence>
<dbReference type="InterPro" id="IPR037930">
    <property type="entry name" value="Tom40"/>
</dbReference>
<dbReference type="GO" id="GO:0030150">
    <property type="term" value="P:protein import into mitochondrial matrix"/>
    <property type="evidence" value="ECO:0007669"/>
    <property type="project" value="InterPro"/>
</dbReference>
<reference evidence="11" key="2">
    <citation type="submission" date="2015-01" db="EMBL/GenBank/DDBJ databases">
        <title>Evolutionary Origins and Diversification of the Mycorrhizal Mutualists.</title>
        <authorList>
            <consortium name="DOE Joint Genome Institute"/>
            <consortium name="Mycorrhizal Genomics Consortium"/>
            <person name="Kohler A."/>
            <person name="Kuo A."/>
            <person name="Nagy L.G."/>
            <person name="Floudas D."/>
            <person name="Copeland A."/>
            <person name="Barry K.W."/>
            <person name="Cichocki N."/>
            <person name="Veneault-Fourrey C."/>
            <person name="LaButti K."/>
            <person name="Lindquist E.A."/>
            <person name="Lipzen A."/>
            <person name="Lundell T."/>
            <person name="Morin E."/>
            <person name="Murat C."/>
            <person name="Riley R."/>
            <person name="Ohm R."/>
            <person name="Sun H."/>
            <person name="Tunlid A."/>
            <person name="Henrissat B."/>
            <person name="Grigoriev I.V."/>
            <person name="Hibbett D.S."/>
            <person name="Martin F."/>
        </authorList>
    </citation>
    <scope>NUCLEOTIDE SEQUENCE [LARGE SCALE GENOMIC DNA]</scope>
    <source>
        <strain evidence="11">MAFF 305830</strain>
    </source>
</reference>